<keyword evidence="2" id="KW-1185">Reference proteome</keyword>
<sequence>MSHVTCHSCECEDLFDRRRETHPKAGALTSRTKTRERWEREELEERRSDHVMFTTAVGPYARSRVNHQRRAEESRVYHNLDAGYFSERECPAAYIAETKNFPERIRQHMNDVRKFDSERSAIAEHCDTQDHRTDFANAHMVDTEPIFRRLFLESWQI</sequence>
<evidence type="ECO:0000313" key="2">
    <source>
        <dbReference type="Proteomes" id="UP000805193"/>
    </source>
</evidence>
<gene>
    <name evidence="1" type="ORF">HPB47_016248</name>
</gene>
<organism evidence="1 2">
    <name type="scientific">Ixodes persulcatus</name>
    <name type="common">Taiga tick</name>
    <dbReference type="NCBI Taxonomy" id="34615"/>
    <lineage>
        <taxon>Eukaryota</taxon>
        <taxon>Metazoa</taxon>
        <taxon>Ecdysozoa</taxon>
        <taxon>Arthropoda</taxon>
        <taxon>Chelicerata</taxon>
        <taxon>Arachnida</taxon>
        <taxon>Acari</taxon>
        <taxon>Parasitiformes</taxon>
        <taxon>Ixodida</taxon>
        <taxon>Ixodoidea</taxon>
        <taxon>Ixodidae</taxon>
        <taxon>Ixodinae</taxon>
        <taxon>Ixodes</taxon>
    </lineage>
</organism>
<accession>A0AC60R133</accession>
<reference evidence="1 2" key="1">
    <citation type="journal article" date="2020" name="Cell">
        <title>Large-Scale Comparative Analyses of Tick Genomes Elucidate Their Genetic Diversity and Vector Capacities.</title>
        <authorList>
            <consortium name="Tick Genome and Microbiome Consortium (TIGMIC)"/>
            <person name="Jia N."/>
            <person name="Wang J."/>
            <person name="Shi W."/>
            <person name="Du L."/>
            <person name="Sun Y."/>
            <person name="Zhan W."/>
            <person name="Jiang J.F."/>
            <person name="Wang Q."/>
            <person name="Zhang B."/>
            <person name="Ji P."/>
            <person name="Bell-Sakyi L."/>
            <person name="Cui X.M."/>
            <person name="Yuan T.T."/>
            <person name="Jiang B.G."/>
            <person name="Yang W.F."/>
            <person name="Lam T.T."/>
            <person name="Chang Q.C."/>
            <person name="Ding S.J."/>
            <person name="Wang X.J."/>
            <person name="Zhu J.G."/>
            <person name="Ruan X.D."/>
            <person name="Zhao L."/>
            <person name="Wei J.T."/>
            <person name="Ye R.Z."/>
            <person name="Que T.C."/>
            <person name="Du C.H."/>
            <person name="Zhou Y.H."/>
            <person name="Cheng J.X."/>
            <person name="Dai P.F."/>
            <person name="Guo W.B."/>
            <person name="Han X.H."/>
            <person name="Huang E.J."/>
            <person name="Li L.F."/>
            <person name="Wei W."/>
            <person name="Gao Y.C."/>
            <person name="Liu J.Z."/>
            <person name="Shao H.Z."/>
            <person name="Wang X."/>
            <person name="Wang C.C."/>
            <person name="Yang T.C."/>
            <person name="Huo Q.B."/>
            <person name="Li W."/>
            <person name="Chen H.Y."/>
            <person name="Chen S.E."/>
            <person name="Zhou L.G."/>
            <person name="Ni X.B."/>
            <person name="Tian J.H."/>
            <person name="Sheng Y."/>
            <person name="Liu T."/>
            <person name="Pan Y.S."/>
            <person name="Xia L.Y."/>
            <person name="Li J."/>
            <person name="Zhao F."/>
            <person name="Cao W.C."/>
        </authorList>
    </citation>
    <scope>NUCLEOTIDE SEQUENCE [LARGE SCALE GENOMIC DNA]</scope>
    <source>
        <strain evidence="1">Iper-2018</strain>
    </source>
</reference>
<protein>
    <submittedName>
        <fullName evidence="1">Uncharacterized protein</fullName>
    </submittedName>
</protein>
<evidence type="ECO:0000313" key="1">
    <source>
        <dbReference type="EMBL" id="KAG0445367.1"/>
    </source>
</evidence>
<name>A0AC60R133_IXOPE</name>
<proteinExistence type="predicted"/>
<dbReference type="Proteomes" id="UP000805193">
    <property type="component" value="Unassembled WGS sequence"/>
</dbReference>
<comment type="caution">
    <text evidence="1">The sequence shown here is derived from an EMBL/GenBank/DDBJ whole genome shotgun (WGS) entry which is preliminary data.</text>
</comment>
<dbReference type="EMBL" id="JABSTQ010000494">
    <property type="protein sequence ID" value="KAG0445367.1"/>
    <property type="molecule type" value="Genomic_DNA"/>
</dbReference>